<reference evidence="4 5" key="1">
    <citation type="journal article" date="2006" name="Int. J. Syst. Evol. Microbiol.">
        <title>Dyella yeojuensis sp. nov., isolated from greenhouse soil in Korea.</title>
        <authorList>
            <person name="Kim B.Y."/>
            <person name="Weon H.Y."/>
            <person name="Lee K.H."/>
            <person name="Seok S.J."/>
            <person name="Kwon S.W."/>
            <person name="Go S.J."/>
            <person name="Stackebrandt E."/>
        </authorList>
    </citation>
    <scope>NUCLEOTIDE SEQUENCE [LARGE SCALE GENOMIC DNA]</scope>
    <source>
        <strain evidence="4 5">DSM 17673</strain>
    </source>
</reference>
<comment type="caution">
    <text evidence="4">The sequence shown here is derived from an EMBL/GenBank/DDBJ whole genome shotgun (WGS) entry which is preliminary data.</text>
</comment>
<dbReference type="AlphaFoldDB" id="A0A7X5TQA7"/>
<dbReference type="Proteomes" id="UP000518878">
    <property type="component" value="Unassembled WGS sequence"/>
</dbReference>
<comment type="similarity">
    <text evidence="1 2">Belongs to the calycin superfamily. Lipocalin family.</text>
</comment>
<sequence>MRRLAGILTVIMLAVQPLAGCAAPAPIVPVPHVDVARFMGDWYVIAAIPTRFERHAYRAVESYSLRPDGRVKTTFRYRVDAMDGELKTMHATGFIRENTGNAVWGMQFIWPIKAEYIVAWLDPDYRSVIVARSKRDYVWIMARTPTIPRQEYDRLVERVAAMGYDTRKLRQVPQR</sequence>
<evidence type="ECO:0000256" key="2">
    <source>
        <dbReference type="PIRNR" id="PIRNR036893"/>
    </source>
</evidence>
<evidence type="ECO:0000259" key="3">
    <source>
        <dbReference type="Pfam" id="PF08212"/>
    </source>
</evidence>
<dbReference type="EMBL" id="JAAQTL010000001">
    <property type="protein sequence ID" value="NID15875.1"/>
    <property type="molecule type" value="Genomic_DNA"/>
</dbReference>
<comment type="function">
    <text evidence="2">Involved in the storage or transport of lipids necessary for membrane maintenance under stressful conditions. Displays a binding preference for lysophospholipids.</text>
</comment>
<dbReference type="Gene3D" id="2.40.128.20">
    <property type="match status" value="1"/>
</dbReference>
<proteinExistence type="inferred from homology"/>
<dbReference type="SUPFAM" id="SSF50814">
    <property type="entry name" value="Lipocalins"/>
    <property type="match status" value="1"/>
</dbReference>
<dbReference type="PIRSF" id="PIRSF036893">
    <property type="entry name" value="Lipocalin_ApoD"/>
    <property type="match status" value="1"/>
</dbReference>
<keyword evidence="2" id="KW-0472">Membrane</keyword>
<accession>A0A7X5TQA7</accession>
<dbReference type="InterPro" id="IPR022272">
    <property type="entry name" value="Lipocalin_CS"/>
</dbReference>
<feature type="signal peptide" evidence="2">
    <location>
        <begin position="1"/>
        <end position="19"/>
    </location>
</feature>
<feature type="chain" id="PRO_5031673655" description="Outer membrane lipoprotein Blc" evidence="2">
    <location>
        <begin position="20"/>
        <end position="175"/>
    </location>
</feature>
<dbReference type="InterPro" id="IPR012674">
    <property type="entry name" value="Calycin"/>
</dbReference>
<keyword evidence="2" id="KW-0446">Lipid-binding</keyword>
<evidence type="ECO:0000313" key="4">
    <source>
        <dbReference type="EMBL" id="NID15875.1"/>
    </source>
</evidence>
<keyword evidence="5" id="KW-1185">Reference proteome</keyword>
<keyword evidence="2" id="KW-0998">Cell outer membrane</keyword>
<dbReference type="InterPro" id="IPR047202">
    <property type="entry name" value="Lipocalin_Blc-like_dom"/>
</dbReference>
<dbReference type="InterPro" id="IPR000566">
    <property type="entry name" value="Lipocln_cytosolic_FA-bd_dom"/>
</dbReference>
<protein>
    <recommendedName>
        <fullName evidence="2">Outer membrane lipoprotein Blc</fullName>
    </recommendedName>
</protein>
<feature type="domain" description="Lipocalin/cytosolic fatty-acid binding" evidence="3">
    <location>
        <begin position="33"/>
        <end position="174"/>
    </location>
</feature>
<dbReference type="Pfam" id="PF08212">
    <property type="entry name" value="Lipocalin_2"/>
    <property type="match status" value="1"/>
</dbReference>
<dbReference type="InterPro" id="IPR022271">
    <property type="entry name" value="Lipocalin_ApoD"/>
</dbReference>
<name>A0A7X5TQA7_9GAMM</name>
<dbReference type="PRINTS" id="PR01171">
    <property type="entry name" value="BCTLIPOCALIN"/>
</dbReference>
<organism evidence="4 5">
    <name type="scientific">Luteibacter yeojuensis</name>
    <dbReference type="NCBI Taxonomy" id="345309"/>
    <lineage>
        <taxon>Bacteria</taxon>
        <taxon>Pseudomonadati</taxon>
        <taxon>Pseudomonadota</taxon>
        <taxon>Gammaproteobacteria</taxon>
        <taxon>Lysobacterales</taxon>
        <taxon>Rhodanobacteraceae</taxon>
        <taxon>Luteibacter</taxon>
    </lineage>
</organism>
<keyword evidence="2" id="KW-0449">Lipoprotein</keyword>
<dbReference type="InterPro" id="IPR002446">
    <property type="entry name" value="Lipocalin_bac"/>
</dbReference>
<evidence type="ECO:0000256" key="1">
    <source>
        <dbReference type="ARBA" id="ARBA00006889"/>
    </source>
</evidence>
<dbReference type="CDD" id="cd19438">
    <property type="entry name" value="lipocalin_Blc-like"/>
    <property type="match status" value="1"/>
</dbReference>
<dbReference type="GO" id="GO:0008289">
    <property type="term" value="F:lipid binding"/>
    <property type="evidence" value="ECO:0007669"/>
    <property type="project" value="UniProtKB-UniRule"/>
</dbReference>
<keyword evidence="2" id="KW-0732">Signal</keyword>
<dbReference type="PANTHER" id="PTHR10612:SF34">
    <property type="entry name" value="APOLIPOPROTEIN D"/>
    <property type="match status" value="1"/>
</dbReference>
<comment type="subcellular location">
    <subcellularLocation>
        <location evidence="2">Cell outer membrane</location>
    </subcellularLocation>
</comment>
<dbReference type="PANTHER" id="PTHR10612">
    <property type="entry name" value="APOLIPOPROTEIN D"/>
    <property type="match status" value="1"/>
</dbReference>
<dbReference type="GO" id="GO:0009279">
    <property type="term" value="C:cell outer membrane"/>
    <property type="evidence" value="ECO:0007669"/>
    <property type="project" value="UniProtKB-SubCell"/>
</dbReference>
<gene>
    <name evidence="4" type="ORF">HBF32_10440</name>
</gene>
<evidence type="ECO:0000313" key="5">
    <source>
        <dbReference type="Proteomes" id="UP000518878"/>
    </source>
</evidence>
<dbReference type="RefSeq" id="WP_166699564.1">
    <property type="nucleotide sequence ID" value="NZ_JAAQTL010000001.1"/>
</dbReference>
<comment type="subunit">
    <text evidence="2">Homodimer.</text>
</comment>
<dbReference type="GO" id="GO:0006950">
    <property type="term" value="P:response to stress"/>
    <property type="evidence" value="ECO:0007669"/>
    <property type="project" value="UniProtKB-ARBA"/>
</dbReference>
<dbReference type="PROSITE" id="PS00213">
    <property type="entry name" value="LIPOCALIN"/>
    <property type="match status" value="1"/>
</dbReference>